<evidence type="ECO:0000259" key="1">
    <source>
        <dbReference type="PROSITE" id="PS50822"/>
    </source>
</evidence>
<dbReference type="VEuPathDB" id="TrichDB:TVAG_453810"/>
<dbReference type="EMBL" id="DS113229">
    <property type="protein sequence ID" value="EAY17553.1"/>
    <property type="molecule type" value="Genomic_DNA"/>
</dbReference>
<dbReference type="GO" id="GO:0005634">
    <property type="term" value="C:nucleus"/>
    <property type="evidence" value="ECO:0000318"/>
    <property type="project" value="GO_Central"/>
</dbReference>
<reference evidence="2" key="1">
    <citation type="submission" date="2006-10" db="EMBL/GenBank/DDBJ databases">
        <authorList>
            <person name="Amadeo P."/>
            <person name="Zhao Q."/>
            <person name="Wortman J."/>
            <person name="Fraser-Liggett C."/>
            <person name="Carlton J."/>
        </authorList>
    </citation>
    <scope>NUCLEOTIDE SEQUENCE</scope>
    <source>
        <strain evidence="2">G3</strain>
    </source>
</reference>
<dbReference type="GO" id="GO:0004521">
    <property type="term" value="F:RNA endonuclease activity"/>
    <property type="evidence" value="ECO:0000318"/>
    <property type="project" value="GO_Central"/>
</dbReference>
<dbReference type="GO" id="GO:0005737">
    <property type="term" value="C:cytoplasm"/>
    <property type="evidence" value="ECO:0000318"/>
    <property type="project" value="GO_Central"/>
</dbReference>
<dbReference type="RefSeq" id="XP_001329688.1">
    <property type="nucleotide sequence ID" value="XM_001329653.1"/>
</dbReference>
<dbReference type="VEuPathDB" id="TrichDB:TVAGG3_0552270"/>
<sequence length="809" mass="91641">MTQRQSRFERKSEQSLRESAITLATKLGDPNTFPKEITFNTSQTVPIITNTFKIVREKALNLYQYDVTLEPEMINEKLRRHFVYSAICPNGGRMSESEEWRNIIYDGRAAIFSSNSQLDREVDVKAKEDKTVKVIIKKVAEIGEDKPEQLLQIFNIAFQSVYRSFNLECSGRKWIDPTQFTKISGNTLTIFRGYRPSISYLSNGLTYVLESTSRITRNDNLYNFYKNKRSHQRMFDTNEFVKLIQELEITTTHLRKPKKVIITGISQEATIHTTFKCRTNPKSQDEIDISYAQYYMDHYNKELPNDDILFTAKATTKNGGVINYPGSVLGISGIAKYELTKRNLKNEIAKCSNLPIDQKCAKYREFVQRINSDPESSKFLKRWGFQIQDTKVLTGFRLDPPVLMDGKTTYTLDPNRPSYQGKLRNMKFLRKSTINGCILFVSYPGSEHAGQLQNALRDISRNLDFELTNLVPITTKGASADHYTRVIVDYIKENRQSPPTFVICVVPDTQKDRYDSIKSVLSSDLGIPSQIAIEGSLNPKLLMSVATNLVIQIGTKLNGALVKLSRKSISAEMKGTMLIGLSIASGKGRDPSSYVSGVATTDFDLSMYHSKSFGPHNEKIIPENFITDFIQSALQEYRNNTQEAPQRIIVYREGVSYGQMPDLKEQEVNVIASSVGSIPLTYIVCQKHANIAIMLNRDNHPENCKSGTVVTEGVSTAGVGEFFLISHAANQGVARPTRYTVIHQTPLEAWNNENLVRLTHYDTMVYPNWPGPIRVPTVLMLAAKLAEFHREHLNGVSISETIQNLLHYI</sequence>
<name>A2DPV7_TRIV3</name>
<dbReference type="PROSITE" id="PS50822">
    <property type="entry name" value="PIWI"/>
    <property type="match status" value="1"/>
</dbReference>
<dbReference type="InterPro" id="IPR032474">
    <property type="entry name" value="Argonaute_N"/>
</dbReference>
<dbReference type="Pfam" id="PF16486">
    <property type="entry name" value="ArgoN"/>
    <property type="match status" value="1"/>
</dbReference>
<dbReference type="Pfam" id="PF02171">
    <property type="entry name" value="Piwi"/>
    <property type="match status" value="1"/>
</dbReference>
<dbReference type="InterPro" id="IPR003100">
    <property type="entry name" value="PAZ_dom"/>
</dbReference>
<evidence type="ECO:0000313" key="2">
    <source>
        <dbReference type="EMBL" id="EAY17553.1"/>
    </source>
</evidence>
<dbReference type="SUPFAM" id="SSF53098">
    <property type="entry name" value="Ribonuclease H-like"/>
    <property type="match status" value="1"/>
</dbReference>
<dbReference type="GO" id="GO:0003723">
    <property type="term" value="F:RNA binding"/>
    <property type="evidence" value="ECO:0000318"/>
    <property type="project" value="GO_Central"/>
</dbReference>
<dbReference type="Proteomes" id="UP000001542">
    <property type="component" value="Unassembled WGS sequence"/>
</dbReference>
<accession>A2DPV7</accession>
<dbReference type="InterPro" id="IPR036397">
    <property type="entry name" value="RNaseH_sf"/>
</dbReference>
<dbReference type="AlphaFoldDB" id="A2DPV7"/>
<organism evidence="2 3">
    <name type="scientific">Trichomonas vaginalis (strain ATCC PRA-98 / G3)</name>
    <dbReference type="NCBI Taxonomy" id="412133"/>
    <lineage>
        <taxon>Eukaryota</taxon>
        <taxon>Metamonada</taxon>
        <taxon>Parabasalia</taxon>
        <taxon>Trichomonadida</taxon>
        <taxon>Trichomonadidae</taxon>
        <taxon>Trichomonas</taxon>
    </lineage>
</organism>
<protein>
    <submittedName>
        <fullName evidence="2">Piwi domain containing protein</fullName>
    </submittedName>
</protein>
<reference evidence="2" key="2">
    <citation type="journal article" date="2007" name="Science">
        <title>Draft genome sequence of the sexually transmitted pathogen Trichomonas vaginalis.</title>
        <authorList>
            <person name="Carlton J.M."/>
            <person name="Hirt R.P."/>
            <person name="Silva J.C."/>
            <person name="Delcher A.L."/>
            <person name="Schatz M."/>
            <person name="Zhao Q."/>
            <person name="Wortman J.R."/>
            <person name="Bidwell S.L."/>
            <person name="Alsmark U.C.M."/>
            <person name="Besteiro S."/>
            <person name="Sicheritz-Ponten T."/>
            <person name="Noel C.J."/>
            <person name="Dacks J.B."/>
            <person name="Foster P.G."/>
            <person name="Simillion C."/>
            <person name="Van de Peer Y."/>
            <person name="Miranda-Saavedra D."/>
            <person name="Barton G.J."/>
            <person name="Westrop G.D."/>
            <person name="Mueller S."/>
            <person name="Dessi D."/>
            <person name="Fiori P.L."/>
            <person name="Ren Q."/>
            <person name="Paulsen I."/>
            <person name="Zhang H."/>
            <person name="Bastida-Corcuera F.D."/>
            <person name="Simoes-Barbosa A."/>
            <person name="Brown M.T."/>
            <person name="Hayes R.D."/>
            <person name="Mukherjee M."/>
            <person name="Okumura C.Y."/>
            <person name="Schneider R."/>
            <person name="Smith A.J."/>
            <person name="Vanacova S."/>
            <person name="Villalvazo M."/>
            <person name="Haas B.J."/>
            <person name="Pertea M."/>
            <person name="Feldblyum T.V."/>
            <person name="Utterback T.R."/>
            <person name="Shu C.L."/>
            <person name="Osoegawa K."/>
            <person name="de Jong P.J."/>
            <person name="Hrdy I."/>
            <person name="Horvathova L."/>
            <person name="Zubacova Z."/>
            <person name="Dolezal P."/>
            <person name="Malik S.B."/>
            <person name="Logsdon J.M. Jr."/>
            <person name="Henze K."/>
            <person name="Gupta A."/>
            <person name="Wang C.C."/>
            <person name="Dunne R.L."/>
            <person name="Upcroft J.A."/>
            <person name="Upcroft P."/>
            <person name="White O."/>
            <person name="Salzberg S.L."/>
            <person name="Tang P."/>
            <person name="Chiu C.-H."/>
            <person name="Lee Y.-S."/>
            <person name="Embley T.M."/>
            <person name="Coombs G.H."/>
            <person name="Mottram J.C."/>
            <person name="Tachezy J."/>
            <person name="Fraser-Liggett C.M."/>
            <person name="Johnson P.J."/>
        </authorList>
    </citation>
    <scope>NUCLEOTIDE SEQUENCE [LARGE SCALE GENOMIC DNA]</scope>
    <source>
        <strain evidence="2">G3</strain>
    </source>
</reference>
<dbReference type="SMR" id="A2DPV7"/>
<dbReference type="SMART" id="SM00950">
    <property type="entry name" value="Piwi"/>
    <property type="match status" value="1"/>
</dbReference>
<dbReference type="InterPro" id="IPR036085">
    <property type="entry name" value="PAZ_dom_sf"/>
</dbReference>
<dbReference type="STRING" id="5722.A2DPV7"/>
<keyword evidence="3" id="KW-1185">Reference proteome</keyword>
<dbReference type="Gene3D" id="3.30.420.10">
    <property type="entry name" value="Ribonuclease H-like superfamily/Ribonuclease H"/>
    <property type="match status" value="1"/>
</dbReference>
<dbReference type="Gene3D" id="2.170.260.10">
    <property type="entry name" value="paz domain"/>
    <property type="match status" value="1"/>
</dbReference>
<dbReference type="OMA" id="RRDFHDT"/>
<dbReference type="PANTHER" id="PTHR22891">
    <property type="entry name" value="EUKARYOTIC TRANSLATION INITIATION FACTOR 2C"/>
    <property type="match status" value="1"/>
</dbReference>
<dbReference type="SUPFAM" id="SSF101690">
    <property type="entry name" value="PAZ domain"/>
    <property type="match status" value="1"/>
</dbReference>
<dbReference type="FunCoup" id="A2DPV7">
    <property type="interactions" value="307"/>
</dbReference>
<dbReference type="OrthoDB" id="445936at2759"/>
<dbReference type="eggNOG" id="KOG1042">
    <property type="taxonomic scope" value="Eukaryota"/>
</dbReference>
<dbReference type="InParanoid" id="A2DPV7"/>
<evidence type="ECO:0000313" key="3">
    <source>
        <dbReference type="Proteomes" id="UP000001542"/>
    </source>
</evidence>
<proteinExistence type="predicted"/>
<dbReference type="GO" id="GO:0031047">
    <property type="term" value="P:regulatory ncRNA-mediated gene silencing"/>
    <property type="evidence" value="ECO:0000318"/>
    <property type="project" value="GO_Central"/>
</dbReference>
<feature type="domain" description="Piwi" evidence="1">
    <location>
        <begin position="501"/>
        <end position="794"/>
    </location>
</feature>
<dbReference type="Pfam" id="PF02170">
    <property type="entry name" value="PAZ"/>
    <property type="match status" value="1"/>
</dbReference>
<dbReference type="InterPro" id="IPR003165">
    <property type="entry name" value="Piwi"/>
</dbReference>
<dbReference type="KEGG" id="tva:4775570"/>
<gene>
    <name evidence="2" type="ORF">TVAG_453810</name>
</gene>
<dbReference type="Gene3D" id="3.40.50.2300">
    <property type="match status" value="1"/>
</dbReference>
<dbReference type="InterPro" id="IPR012337">
    <property type="entry name" value="RNaseH-like_sf"/>
</dbReference>